<feature type="compositionally biased region" description="Basic and acidic residues" evidence="5">
    <location>
        <begin position="48"/>
        <end position="62"/>
    </location>
</feature>
<evidence type="ECO:0000256" key="4">
    <source>
        <dbReference type="ARBA" id="ARBA00023237"/>
    </source>
</evidence>
<comment type="similarity">
    <text evidence="2">Belongs to the bacterial solute-binding protein 3 family.</text>
</comment>
<dbReference type="Proteomes" id="UP000198658">
    <property type="component" value="Unassembled WGS sequence"/>
</dbReference>
<evidence type="ECO:0000259" key="7">
    <source>
        <dbReference type="SMART" id="SM00062"/>
    </source>
</evidence>
<dbReference type="CDD" id="cd01009">
    <property type="entry name" value="PBP2_YfhD_N"/>
    <property type="match status" value="2"/>
</dbReference>
<evidence type="ECO:0000256" key="1">
    <source>
        <dbReference type="ARBA" id="ARBA00004339"/>
    </source>
</evidence>
<dbReference type="InterPro" id="IPR023346">
    <property type="entry name" value="Lysozyme-like_dom_sf"/>
</dbReference>
<proteinExistence type="inferred from homology"/>
<accession>A0A1H4AMC8</accession>
<evidence type="ECO:0000256" key="3">
    <source>
        <dbReference type="ARBA" id="ARBA00022729"/>
    </source>
</evidence>
<comment type="subcellular location">
    <subcellularLocation>
        <location evidence="1">Cell outer membrane</location>
        <topology evidence="1">Peripheral membrane protein</topology>
    </subcellularLocation>
</comment>
<feature type="chain" id="PRO_5011541606" evidence="6">
    <location>
        <begin position="21"/>
        <end position="784"/>
    </location>
</feature>
<keyword evidence="4" id="KW-0998">Cell outer membrane</keyword>
<organism evidence="8 9">
    <name type="scientific">Microbulbifer marinus</name>
    <dbReference type="NCBI Taxonomy" id="658218"/>
    <lineage>
        <taxon>Bacteria</taxon>
        <taxon>Pseudomonadati</taxon>
        <taxon>Pseudomonadota</taxon>
        <taxon>Gammaproteobacteria</taxon>
        <taxon>Cellvibrionales</taxon>
        <taxon>Microbulbiferaceae</taxon>
        <taxon>Microbulbifer</taxon>
    </lineage>
</organism>
<dbReference type="EMBL" id="FNQO01000003">
    <property type="protein sequence ID" value="SEA36927.1"/>
    <property type="molecule type" value="Genomic_DNA"/>
</dbReference>
<dbReference type="InterPro" id="IPR008258">
    <property type="entry name" value="Transglycosylase_SLT_dom_1"/>
</dbReference>
<evidence type="ECO:0000313" key="9">
    <source>
        <dbReference type="Proteomes" id="UP000198658"/>
    </source>
</evidence>
<feature type="domain" description="Solute-binding protein family 3/N-terminal" evidence="7">
    <location>
        <begin position="319"/>
        <end position="543"/>
    </location>
</feature>
<dbReference type="PANTHER" id="PTHR35936:SF32">
    <property type="entry name" value="MEMBRANE-BOUND LYTIC MUREIN TRANSGLYCOSYLASE F"/>
    <property type="match status" value="1"/>
</dbReference>
<dbReference type="RefSeq" id="WP_091389958.1">
    <property type="nucleotide sequence ID" value="NZ_FNQO01000003.1"/>
</dbReference>
<dbReference type="STRING" id="658218.SAMN05216562_2873"/>
<dbReference type="Gene3D" id="1.10.530.10">
    <property type="match status" value="1"/>
</dbReference>
<dbReference type="SUPFAM" id="SSF53955">
    <property type="entry name" value="Lysozyme-like"/>
    <property type="match status" value="1"/>
</dbReference>
<feature type="region of interest" description="Disordered" evidence="5">
    <location>
        <begin position="28"/>
        <end position="62"/>
    </location>
</feature>
<keyword evidence="9" id="KW-1185">Reference proteome</keyword>
<name>A0A1H4AMC8_9GAMM</name>
<dbReference type="AlphaFoldDB" id="A0A1H4AMC8"/>
<sequence>MRNPLTRFLWPLLATILVVAACDRQSPEQPAPAEELTTDTELTGAENAQKEKQKTAEDKRLEWSPEIQGEYPLDLYDNYTETGDLDAISKHGKLRILVDSSTTESLHRAATRQDIEIDLAKRLARRLNLEPVVLYVDSFDELIPQLLAGKGDLIANHLTRTPEREKQLSFSVPHDVTDLVLVSAADADKVTASSDLSGKTLIVTEGTTYEAKARELAQDYPGLKLDIVDRNYVDLAVDVAMGRHDFTIIDEVILDQVLQFRQDLQKNVIYKKNQFLSWAVRPNSPQLLKAVNDKIRHVKLTRTTERMTADLPSIKARDLLRVATRNNVGSYFMWKGRVLGYEFELAEAFAKDIGVRLEVIVVPGHGDFIDILREGKADIVANLLAITFRRQQQGMQFSDPTHRAKVVVVSRKGVELPDLQALAGHTVYLRESSSHYDLLLEIKKKVPGLKVELVPETMDIQDIIDKIGEGEYDLTFADDLTVNMELTWRTDIQIALDLHDDHDHAWMMRKSNPELVAAVNEFLDKRKTKRLLKQLYKKYFDSPKLMRPEIKKLSVNGEISPYDDLIQKYADEYDFDWRLIVAQMFQESSFNPKAKSWVGARGLMQVMPATGKQVGEANLFDPETSVRAGLKYLDWLHEKFVNRKDISPENEMWFTLAAYNAGLGHVYDAKDLAEELGWDRKVWFGNVEKAMLLLSERKYYKKARYGYARGREPFDYVRKIEARFRTYVALLDAYRRQQQVTSLSCWAMPEWAADFLVDCKPAIARTVAPCPPNIRRSQCNGYHG</sequence>
<evidence type="ECO:0000313" key="8">
    <source>
        <dbReference type="EMBL" id="SEA36927.1"/>
    </source>
</evidence>
<feature type="signal peptide" evidence="6">
    <location>
        <begin position="1"/>
        <end position="20"/>
    </location>
</feature>
<feature type="domain" description="Solute-binding protein family 3/N-terminal" evidence="7">
    <location>
        <begin position="93"/>
        <end position="311"/>
    </location>
</feature>
<dbReference type="OrthoDB" id="9815002at2"/>
<dbReference type="CDD" id="cd13403">
    <property type="entry name" value="MLTF-like"/>
    <property type="match status" value="1"/>
</dbReference>
<keyword evidence="4" id="KW-0472">Membrane</keyword>
<evidence type="ECO:0000256" key="2">
    <source>
        <dbReference type="ARBA" id="ARBA00010333"/>
    </source>
</evidence>
<dbReference type="GO" id="GO:0009279">
    <property type="term" value="C:cell outer membrane"/>
    <property type="evidence" value="ECO:0007669"/>
    <property type="project" value="UniProtKB-SubCell"/>
</dbReference>
<evidence type="ECO:0000256" key="5">
    <source>
        <dbReference type="SAM" id="MobiDB-lite"/>
    </source>
</evidence>
<dbReference type="Gene3D" id="3.40.190.10">
    <property type="entry name" value="Periplasmic binding protein-like II"/>
    <property type="match status" value="4"/>
</dbReference>
<reference evidence="9" key="1">
    <citation type="submission" date="2016-10" db="EMBL/GenBank/DDBJ databases">
        <authorList>
            <person name="Varghese N."/>
            <person name="Submissions S."/>
        </authorList>
    </citation>
    <scope>NUCLEOTIDE SEQUENCE [LARGE SCALE GENOMIC DNA]</scope>
    <source>
        <strain evidence="9">CGMCC 1.10657</strain>
    </source>
</reference>
<dbReference type="Pfam" id="PF00497">
    <property type="entry name" value="SBP_bac_3"/>
    <property type="match status" value="2"/>
</dbReference>
<dbReference type="InterPro" id="IPR001638">
    <property type="entry name" value="Solute-binding_3/MltF_N"/>
</dbReference>
<dbReference type="PROSITE" id="PS51257">
    <property type="entry name" value="PROKAR_LIPOPROTEIN"/>
    <property type="match status" value="1"/>
</dbReference>
<dbReference type="PANTHER" id="PTHR35936">
    <property type="entry name" value="MEMBRANE-BOUND LYTIC MUREIN TRANSGLYCOSYLASE F"/>
    <property type="match status" value="1"/>
</dbReference>
<gene>
    <name evidence="8" type="ORF">SAMN05216562_2873</name>
</gene>
<dbReference type="Pfam" id="PF01464">
    <property type="entry name" value="SLT"/>
    <property type="match status" value="1"/>
</dbReference>
<dbReference type="SMART" id="SM00062">
    <property type="entry name" value="PBPb"/>
    <property type="match status" value="2"/>
</dbReference>
<dbReference type="SUPFAM" id="SSF53850">
    <property type="entry name" value="Periplasmic binding protein-like II"/>
    <property type="match status" value="2"/>
</dbReference>
<protein>
    <submittedName>
        <fullName evidence="8">Membrane-bound lytic murein transglycosylase F</fullName>
    </submittedName>
</protein>
<keyword evidence="3 6" id="KW-0732">Signal</keyword>
<evidence type="ECO:0000256" key="6">
    <source>
        <dbReference type="SAM" id="SignalP"/>
    </source>
</evidence>